<dbReference type="Proteomes" id="UP000094385">
    <property type="component" value="Unassembled WGS sequence"/>
</dbReference>
<sequence length="124" mass="13835">MLPITAAPPFQLLLEPRVPTFGVFIHKLSSFTDVPENLTQALIFALNHTDIGGTWGDMLGPLYWVALTGSACGQSKPMHPFLDSTLGRAMFEMGYTVRDFRCTVVPVKRFADLHRKLTLRRDSA</sequence>
<keyword evidence="2" id="KW-1185">Reference proteome</keyword>
<dbReference type="AlphaFoldDB" id="A0A1E3Q8L8"/>
<evidence type="ECO:0000313" key="1">
    <source>
        <dbReference type="EMBL" id="ODQ74053.1"/>
    </source>
</evidence>
<dbReference type="EMBL" id="KV454292">
    <property type="protein sequence ID" value="ODQ74053.1"/>
    <property type="molecule type" value="Genomic_DNA"/>
</dbReference>
<dbReference type="OrthoDB" id="4159781at2759"/>
<name>A0A1E3Q8L8_LIPST</name>
<organism evidence="1 2">
    <name type="scientific">Lipomyces starkeyi NRRL Y-11557</name>
    <dbReference type="NCBI Taxonomy" id="675824"/>
    <lineage>
        <taxon>Eukaryota</taxon>
        <taxon>Fungi</taxon>
        <taxon>Dikarya</taxon>
        <taxon>Ascomycota</taxon>
        <taxon>Saccharomycotina</taxon>
        <taxon>Lipomycetes</taxon>
        <taxon>Lipomycetales</taxon>
        <taxon>Lipomycetaceae</taxon>
        <taxon>Lipomyces</taxon>
    </lineage>
</organism>
<accession>A0A1E3Q8L8</accession>
<reference evidence="1 2" key="1">
    <citation type="journal article" date="2016" name="Proc. Natl. Acad. Sci. U.S.A.">
        <title>Comparative genomics of biotechnologically important yeasts.</title>
        <authorList>
            <person name="Riley R."/>
            <person name="Haridas S."/>
            <person name="Wolfe K.H."/>
            <person name="Lopes M.R."/>
            <person name="Hittinger C.T."/>
            <person name="Goeker M."/>
            <person name="Salamov A.A."/>
            <person name="Wisecaver J.H."/>
            <person name="Long T.M."/>
            <person name="Calvey C.H."/>
            <person name="Aerts A.L."/>
            <person name="Barry K.W."/>
            <person name="Choi C."/>
            <person name="Clum A."/>
            <person name="Coughlan A.Y."/>
            <person name="Deshpande S."/>
            <person name="Douglass A.P."/>
            <person name="Hanson S.J."/>
            <person name="Klenk H.-P."/>
            <person name="LaButti K.M."/>
            <person name="Lapidus A."/>
            <person name="Lindquist E.A."/>
            <person name="Lipzen A.M."/>
            <person name="Meier-Kolthoff J.P."/>
            <person name="Ohm R.A."/>
            <person name="Otillar R.P."/>
            <person name="Pangilinan J.L."/>
            <person name="Peng Y."/>
            <person name="Rokas A."/>
            <person name="Rosa C.A."/>
            <person name="Scheuner C."/>
            <person name="Sibirny A.A."/>
            <person name="Slot J.C."/>
            <person name="Stielow J.B."/>
            <person name="Sun H."/>
            <person name="Kurtzman C.P."/>
            <person name="Blackwell M."/>
            <person name="Grigoriev I.V."/>
            <person name="Jeffries T.W."/>
        </authorList>
    </citation>
    <scope>NUCLEOTIDE SEQUENCE [LARGE SCALE GENOMIC DNA]</scope>
    <source>
        <strain evidence="1 2">NRRL Y-11557</strain>
    </source>
</reference>
<protein>
    <submittedName>
        <fullName evidence="1">Uncharacterized protein</fullName>
    </submittedName>
</protein>
<evidence type="ECO:0000313" key="2">
    <source>
        <dbReference type="Proteomes" id="UP000094385"/>
    </source>
</evidence>
<gene>
    <name evidence="1" type="ORF">LIPSTDRAFT_2065</name>
</gene>
<proteinExistence type="predicted"/>